<dbReference type="RefSeq" id="WP_110075845.1">
    <property type="nucleotide sequence ID" value="NZ_QGTT01000006.1"/>
</dbReference>
<evidence type="ECO:0000313" key="1">
    <source>
        <dbReference type="EMBL" id="PWW13346.1"/>
    </source>
</evidence>
<dbReference type="EMBL" id="QGTT01000006">
    <property type="protein sequence ID" value="PWW13346.1"/>
    <property type="molecule type" value="Genomic_DNA"/>
</dbReference>
<dbReference type="AlphaFoldDB" id="A0A317Q8D2"/>
<accession>A0A317Q8D2</accession>
<reference evidence="1 2" key="1">
    <citation type="submission" date="2018-05" db="EMBL/GenBank/DDBJ databases">
        <title>Freshwater and sediment microbial communities from various areas in North America, analyzing microbe dynamics in response to fracking.</title>
        <authorList>
            <person name="Lamendella R."/>
        </authorList>
    </citation>
    <scope>NUCLEOTIDE SEQUENCE [LARGE SCALE GENOMIC DNA]</scope>
    <source>
        <strain evidence="1 2">125B1</strain>
    </source>
</reference>
<dbReference type="InterPro" id="IPR021534">
    <property type="entry name" value="DUF3192"/>
</dbReference>
<gene>
    <name evidence="1" type="ORF">DET45_10660</name>
</gene>
<name>A0A317Q8D2_9GAMM</name>
<protein>
    <submittedName>
        <fullName evidence="1">Uncharacterized protein DUF3192</fullName>
    </submittedName>
</protein>
<dbReference type="Proteomes" id="UP000246964">
    <property type="component" value="Unassembled WGS sequence"/>
</dbReference>
<dbReference type="PROSITE" id="PS51257">
    <property type="entry name" value="PROKAR_LIPOPROTEIN"/>
    <property type="match status" value="1"/>
</dbReference>
<sequence>MRSFVAPKQVVALMTVAALSLGLSGCIIVTETEHRQSSSEVADKEQRNRQIIASLQESTSVATVEAELGVPEFSDLVTRDGKRYRVLYYRTQRVHADGNTTRDECTPLVFKDGQLIGTGELAVAQIPTNN</sequence>
<organism evidence="1 2">
    <name type="scientific">Pseudidiomarina maritima</name>
    <dbReference type="NCBI Taxonomy" id="519453"/>
    <lineage>
        <taxon>Bacteria</taxon>
        <taxon>Pseudomonadati</taxon>
        <taxon>Pseudomonadota</taxon>
        <taxon>Gammaproteobacteria</taxon>
        <taxon>Alteromonadales</taxon>
        <taxon>Idiomarinaceae</taxon>
        <taxon>Pseudidiomarina</taxon>
    </lineage>
</organism>
<dbReference type="OrthoDB" id="6399368at2"/>
<keyword evidence="2" id="KW-1185">Reference proteome</keyword>
<comment type="caution">
    <text evidence="1">The sequence shown here is derived from an EMBL/GenBank/DDBJ whole genome shotgun (WGS) entry which is preliminary data.</text>
</comment>
<evidence type="ECO:0000313" key="2">
    <source>
        <dbReference type="Proteomes" id="UP000246964"/>
    </source>
</evidence>
<dbReference type="Pfam" id="PF11399">
    <property type="entry name" value="DUF3192"/>
    <property type="match status" value="1"/>
</dbReference>
<proteinExistence type="predicted"/>